<feature type="compositionally biased region" description="Low complexity" evidence="1">
    <location>
        <begin position="174"/>
        <end position="188"/>
    </location>
</feature>
<evidence type="ECO:0000313" key="3">
    <source>
        <dbReference type="Proteomes" id="UP001518989"/>
    </source>
</evidence>
<evidence type="ECO:0000256" key="1">
    <source>
        <dbReference type="SAM" id="MobiDB-lite"/>
    </source>
</evidence>
<dbReference type="EMBL" id="JACTNG010000018">
    <property type="protein sequence ID" value="MBO1081668.1"/>
    <property type="molecule type" value="Genomic_DNA"/>
</dbReference>
<name>A0ABS3KW18_9PROT</name>
<organism evidence="2 3">
    <name type="scientific">Roseomonas haemaphysalidis</name>
    <dbReference type="NCBI Taxonomy" id="2768162"/>
    <lineage>
        <taxon>Bacteria</taxon>
        <taxon>Pseudomonadati</taxon>
        <taxon>Pseudomonadota</taxon>
        <taxon>Alphaproteobacteria</taxon>
        <taxon>Acetobacterales</taxon>
        <taxon>Roseomonadaceae</taxon>
        <taxon>Roseomonas</taxon>
    </lineage>
</organism>
<evidence type="ECO:0000313" key="2">
    <source>
        <dbReference type="EMBL" id="MBO1081668.1"/>
    </source>
</evidence>
<sequence length="300" mass="32054">MTARTAARTDLRQAIASLLRLANADARDARTLAGAGGTRNAASLMHSGNSRLTEAVVASEQGDIRPPDLRRIDRRNPLKPALRQLDKFYDTPFTLEPEGFLPDPPSAASLREPLDTLAEALQRAVAHFGVDLDGAGPAATTDPLRPAVDATPPPAPAQNARRARAAEARRKRTASAASPPKVAAAHAPEPAPHPASAGLTSNRFWALVDRWPLSDLEALQLIGHAGGLTQKGTRPRFKLSDQEAEVISAMLAIDAHWPSSASIPRRGWPNHCVRRHSRVRRRSTTSGRPGCRACATAAVT</sequence>
<feature type="region of interest" description="Disordered" evidence="1">
    <location>
        <begin position="136"/>
        <end position="197"/>
    </location>
</feature>
<keyword evidence="3" id="KW-1185">Reference proteome</keyword>
<reference evidence="2 3" key="1">
    <citation type="submission" date="2020-09" db="EMBL/GenBank/DDBJ databases">
        <title>Roseomonas.</title>
        <authorList>
            <person name="Zhu W."/>
        </authorList>
    </citation>
    <scope>NUCLEOTIDE SEQUENCE [LARGE SCALE GENOMIC DNA]</scope>
    <source>
        <strain evidence="2 3">573</strain>
    </source>
</reference>
<protein>
    <submittedName>
        <fullName evidence="2">Uncharacterized protein</fullName>
    </submittedName>
</protein>
<comment type="caution">
    <text evidence="2">The sequence shown here is derived from an EMBL/GenBank/DDBJ whole genome shotgun (WGS) entry which is preliminary data.</text>
</comment>
<proteinExistence type="predicted"/>
<dbReference type="RefSeq" id="WP_207419848.1">
    <property type="nucleotide sequence ID" value="NZ_CP061181.1"/>
</dbReference>
<accession>A0ABS3KW18</accession>
<gene>
    <name evidence="2" type="ORF">IAI61_21775</name>
</gene>
<dbReference type="Proteomes" id="UP001518989">
    <property type="component" value="Unassembled WGS sequence"/>
</dbReference>